<feature type="non-terminal residue" evidence="1">
    <location>
        <position position="1"/>
    </location>
</feature>
<gene>
    <name evidence="1" type="ORF">BYL167_LOCUS76222</name>
</gene>
<evidence type="ECO:0000313" key="2">
    <source>
        <dbReference type="Proteomes" id="UP000681967"/>
    </source>
</evidence>
<dbReference type="Proteomes" id="UP000681967">
    <property type="component" value="Unassembled WGS sequence"/>
</dbReference>
<proteinExistence type="predicted"/>
<protein>
    <submittedName>
        <fullName evidence="1">Uncharacterized protein</fullName>
    </submittedName>
</protein>
<sequence length="57" mass="6736">SHQRCCVEDELVALQQQWNQQRQEIVDLSRQIDIFREISQNICVACDSLVVVLNHFH</sequence>
<name>A0A8S3GLW0_9BILA</name>
<evidence type="ECO:0000313" key="1">
    <source>
        <dbReference type="EMBL" id="CAF5166990.1"/>
    </source>
</evidence>
<organism evidence="1 2">
    <name type="scientific">Rotaria magnacalcarata</name>
    <dbReference type="NCBI Taxonomy" id="392030"/>
    <lineage>
        <taxon>Eukaryota</taxon>
        <taxon>Metazoa</taxon>
        <taxon>Spiralia</taxon>
        <taxon>Gnathifera</taxon>
        <taxon>Rotifera</taxon>
        <taxon>Eurotatoria</taxon>
        <taxon>Bdelloidea</taxon>
        <taxon>Philodinida</taxon>
        <taxon>Philodinidae</taxon>
        <taxon>Rotaria</taxon>
    </lineage>
</organism>
<reference evidence="1" key="1">
    <citation type="submission" date="2021-02" db="EMBL/GenBank/DDBJ databases">
        <authorList>
            <person name="Nowell W R."/>
        </authorList>
    </citation>
    <scope>NUCLEOTIDE SEQUENCE</scope>
</reference>
<accession>A0A8S3GLW0</accession>
<comment type="caution">
    <text evidence="1">The sequence shown here is derived from an EMBL/GenBank/DDBJ whole genome shotgun (WGS) entry which is preliminary data.</text>
</comment>
<dbReference type="EMBL" id="CAJOBH010274479">
    <property type="protein sequence ID" value="CAF5166990.1"/>
    <property type="molecule type" value="Genomic_DNA"/>
</dbReference>
<dbReference type="AlphaFoldDB" id="A0A8S3GLW0"/>